<reference evidence="2 3" key="1">
    <citation type="submission" date="2014-11" db="EMBL/GenBank/DDBJ databases">
        <authorList>
            <person name="Zhu J."/>
            <person name="Qi W."/>
            <person name="Song R."/>
        </authorList>
    </citation>
    <scope>NUCLEOTIDE SEQUENCE [LARGE SCALE GENOMIC DNA]</scope>
</reference>
<keyword evidence="3" id="KW-1185">Reference proteome</keyword>
<dbReference type="VEuPathDB" id="CryptoDB:Vbra_12816"/>
<dbReference type="Proteomes" id="UP000041254">
    <property type="component" value="Unassembled WGS sequence"/>
</dbReference>
<gene>
    <name evidence="2" type="ORF">Vbra_12816</name>
</gene>
<feature type="region of interest" description="Disordered" evidence="1">
    <location>
        <begin position="96"/>
        <end position="116"/>
    </location>
</feature>
<feature type="region of interest" description="Disordered" evidence="1">
    <location>
        <begin position="1"/>
        <end position="24"/>
    </location>
</feature>
<evidence type="ECO:0000256" key="1">
    <source>
        <dbReference type="SAM" id="MobiDB-lite"/>
    </source>
</evidence>
<proteinExistence type="predicted"/>
<evidence type="ECO:0000313" key="2">
    <source>
        <dbReference type="EMBL" id="CEM00547.1"/>
    </source>
</evidence>
<feature type="region of interest" description="Disordered" evidence="1">
    <location>
        <begin position="41"/>
        <end position="82"/>
    </location>
</feature>
<dbReference type="EMBL" id="CDMY01000295">
    <property type="protein sequence ID" value="CEM00547.1"/>
    <property type="molecule type" value="Genomic_DNA"/>
</dbReference>
<name>A0A0G4ERP2_VITBC</name>
<dbReference type="InParanoid" id="A0A0G4ERP2"/>
<feature type="compositionally biased region" description="Basic and acidic residues" evidence="1">
    <location>
        <begin position="1"/>
        <end position="17"/>
    </location>
</feature>
<evidence type="ECO:0000313" key="3">
    <source>
        <dbReference type="Proteomes" id="UP000041254"/>
    </source>
</evidence>
<accession>A0A0G4ERP2</accession>
<dbReference type="AlphaFoldDB" id="A0A0G4ERP2"/>
<feature type="compositionally biased region" description="Basic and acidic residues" evidence="1">
    <location>
        <begin position="60"/>
        <end position="76"/>
    </location>
</feature>
<protein>
    <submittedName>
        <fullName evidence="2">Uncharacterized protein</fullName>
    </submittedName>
</protein>
<feature type="compositionally biased region" description="Basic and acidic residues" evidence="1">
    <location>
        <begin position="107"/>
        <end position="116"/>
    </location>
</feature>
<organism evidence="2 3">
    <name type="scientific">Vitrella brassicaformis (strain CCMP3155)</name>
    <dbReference type="NCBI Taxonomy" id="1169540"/>
    <lineage>
        <taxon>Eukaryota</taxon>
        <taxon>Sar</taxon>
        <taxon>Alveolata</taxon>
        <taxon>Colpodellida</taxon>
        <taxon>Vitrellaceae</taxon>
        <taxon>Vitrella</taxon>
    </lineage>
</organism>
<sequence length="512" mass="58372">MWKTFRDRAREAERTSREVAATQQQQALKITLDEINRFEKTHHLSLRRPRPLSPAQDQGEGDKREADLGEPTEPKRRASPLDFYDYASPSMRAEGRVTKMNPTPGTPERRKDFGKGTKELVDGFGRTVIEPIFMQPEKEWSLKMKTMTTSDKPTKRSVYSRTATFDDTLGTTGDMLQRFLKTSRSRTRLGESDEGLGAHALPPRMFHLSMKMKGEKVDCSIPMTRSHQLGTLARAAKPWIENNLVVQERARQEMKAMGEERRDWETRLRNDLLVAMAKRRARAEEAAVGRKEPFALRNRARAIRRERNAKHQASQQQEKHQNVIDTYGERPLFLLDPTHISQMPQAQQDVIKAVQNLQETTMLQQGYESATSAITSARGGAKEEFFGPGDGGRHGVPTAMDVTTRVARTRDGWRTGLMRTGEFDTGRAYYPSSERRTAAAFGEACKARKDHAALIRHQRDIEMFSDIAMAKTEREEALASMTDFEDTLQHIKRMKGRLRAQATKTQIRIDGR</sequence>